<dbReference type="Pfam" id="PF02518">
    <property type="entry name" value="HATPase_c"/>
    <property type="match status" value="1"/>
</dbReference>
<dbReference type="CDD" id="cd06225">
    <property type="entry name" value="HAMP"/>
    <property type="match status" value="1"/>
</dbReference>
<dbReference type="InterPro" id="IPR003660">
    <property type="entry name" value="HAMP_dom"/>
</dbReference>
<dbReference type="SMART" id="SM00388">
    <property type="entry name" value="HisKA"/>
    <property type="match status" value="1"/>
</dbReference>
<dbReference type="InterPro" id="IPR036097">
    <property type="entry name" value="HisK_dim/P_sf"/>
</dbReference>
<dbReference type="PROSITE" id="PS50885">
    <property type="entry name" value="HAMP"/>
    <property type="match status" value="1"/>
</dbReference>
<dbReference type="RefSeq" id="WP_259315080.1">
    <property type="nucleotide sequence ID" value="NZ_CP087164.1"/>
</dbReference>
<keyword evidence="6 11" id="KW-0812">Transmembrane</keyword>
<sequence length="444" mass="47035">MRFRTLRGRLTAVAVVAATIAVALAVAAFNVLLVASVNGDVRQRLRTRAEAVATTVHVRDGRLAVREAPADASIDARVWVFDGRDAVLRPGAPAALQRAAQAMTGGDRVFTDADDPQTRLYALAVRRGGRVVGTVVAAQPLEGYDHTIDAALVGSIALGAALLAAVFAAAWVLAGRALTPVTEMTRAAAQWSEHDPARRFGGNPRPDELGELAHTFDALLDRLAAGLRREQRLSAELSHELRTPLARITAEMELLQRRDRSAEERGEAYRVISRSAEQMNRILATLMAAARAESRPEQRGRSALGEAFAVLDGEWRPVLAGRGVDLSVADTAETVGVDGDVVERIVSPLLDNAARHARRRVAIDAWRDDAVVRVRVTDDGPGVGDGDRERVFEPGVRGDDGRGGAGDGAGLGLALARRLARAAGGDVTLQDGGAGAAFVVDLPT</sequence>
<keyword evidence="15" id="KW-1185">Reference proteome</keyword>
<dbReference type="PROSITE" id="PS50109">
    <property type="entry name" value="HIS_KIN"/>
    <property type="match status" value="1"/>
</dbReference>
<dbReference type="PANTHER" id="PTHR45436:SF5">
    <property type="entry name" value="SENSOR HISTIDINE KINASE TRCS"/>
    <property type="match status" value="1"/>
</dbReference>
<feature type="transmembrane region" description="Helical" evidence="11">
    <location>
        <begin position="150"/>
        <end position="174"/>
    </location>
</feature>
<comment type="catalytic activity">
    <reaction evidence="1">
        <text>ATP + protein L-histidine = ADP + protein N-phospho-L-histidine.</text>
        <dbReference type="EC" id="2.7.13.3"/>
    </reaction>
</comment>
<dbReference type="InterPro" id="IPR005467">
    <property type="entry name" value="His_kinase_dom"/>
</dbReference>
<accession>A0A9E6XX51</accession>
<evidence type="ECO:0000259" key="12">
    <source>
        <dbReference type="PROSITE" id="PS50109"/>
    </source>
</evidence>
<evidence type="ECO:0000256" key="2">
    <source>
        <dbReference type="ARBA" id="ARBA00004236"/>
    </source>
</evidence>
<evidence type="ECO:0000256" key="3">
    <source>
        <dbReference type="ARBA" id="ARBA00012438"/>
    </source>
</evidence>
<evidence type="ECO:0000256" key="8">
    <source>
        <dbReference type="ARBA" id="ARBA00022989"/>
    </source>
</evidence>
<evidence type="ECO:0000256" key="11">
    <source>
        <dbReference type="SAM" id="Phobius"/>
    </source>
</evidence>
<keyword evidence="4" id="KW-0597">Phosphoprotein</keyword>
<name>A0A9E6XX51_9ACTN</name>
<keyword evidence="8 11" id="KW-1133">Transmembrane helix</keyword>
<dbReference type="SMART" id="SM00304">
    <property type="entry name" value="HAMP"/>
    <property type="match status" value="1"/>
</dbReference>
<dbReference type="SMART" id="SM00387">
    <property type="entry name" value="HATPase_c"/>
    <property type="match status" value="1"/>
</dbReference>
<proteinExistence type="predicted"/>
<dbReference type="SUPFAM" id="SSF55874">
    <property type="entry name" value="ATPase domain of HSP90 chaperone/DNA topoisomerase II/histidine kinase"/>
    <property type="match status" value="1"/>
</dbReference>
<evidence type="ECO:0000313" key="14">
    <source>
        <dbReference type="EMBL" id="UGS35392.1"/>
    </source>
</evidence>
<dbReference type="GO" id="GO:0000155">
    <property type="term" value="F:phosphorelay sensor kinase activity"/>
    <property type="evidence" value="ECO:0007669"/>
    <property type="project" value="InterPro"/>
</dbReference>
<evidence type="ECO:0000313" key="15">
    <source>
        <dbReference type="Proteomes" id="UP001162834"/>
    </source>
</evidence>
<dbReference type="AlphaFoldDB" id="A0A9E6XX51"/>
<evidence type="ECO:0000259" key="13">
    <source>
        <dbReference type="PROSITE" id="PS50885"/>
    </source>
</evidence>
<dbReference type="PRINTS" id="PR00344">
    <property type="entry name" value="BCTRLSENSOR"/>
</dbReference>
<evidence type="ECO:0000256" key="10">
    <source>
        <dbReference type="ARBA" id="ARBA00023136"/>
    </source>
</evidence>
<dbReference type="Pfam" id="PF00512">
    <property type="entry name" value="HisKA"/>
    <property type="match status" value="1"/>
</dbReference>
<evidence type="ECO:0000256" key="9">
    <source>
        <dbReference type="ARBA" id="ARBA00023012"/>
    </source>
</evidence>
<keyword evidence="9" id="KW-0902">Two-component regulatory system</keyword>
<reference evidence="14" key="1">
    <citation type="journal article" date="2022" name="Int. J. Syst. Evol. Microbiol.">
        <title>Pseudomonas aegrilactucae sp. nov. and Pseudomonas morbosilactucae sp. nov., pathogens causing bacterial rot of lettuce in Japan.</title>
        <authorList>
            <person name="Sawada H."/>
            <person name="Fujikawa T."/>
            <person name="Satou M."/>
        </authorList>
    </citation>
    <scope>NUCLEOTIDE SEQUENCE</scope>
    <source>
        <strain evidence="14">0166_1</strain>
    </source>
</reference>
<dbReference type="Pfam" id="PF00672">
    <property type="entry name" value="HAMP"/>
    <property type="match status" value="1"/>
</dbReference>
<dbReference type="GO" id="GO:0005886">
    <property type="term" value="C:plasma membrane"/>
    <property type="evidence" value="ECO:0007669"/>
    <property type="project" value="UniProtKB-SubCell"/>
</dbReference>
<dbReference type="Gene3D" id="1.10.287.130">
    <property type="match status" value="1"/>
</dbReference>
<dbReference type="Gene3D" id="6.10.340.10">
    <property type="match status" value="1"/>
</dbReference>
<dbReference type="EMBL" id="CP087164">
    <property type="protein sequence ID" value="UGS35392.1"/>
    <property type="molecule type" value="Genomic_DNA"/>
</dbReference>
<protein>
    <recommendedName>
        <fullName evidence="3">histidine kinase</fullName>
        <ecNumber evidence="3">2.7.13.3</ecNumber>
    </recommendedName>
</protein>
<dbReference type="CDD" id="cd00082">
    <property type="entry name" value="HisKA"/>
    <property type="match status" value="1"/>
</dbReference>
<dbReference type="InterPro" id="IPR004358">
    <property type="entry name" value="Sig_transdc_His_kin-like_C"/>
</dbReference>
<comment type="subcellular location">
    <subcellularLocation>
        <location evidence="2">Cell membrane</location>
    </subcellularLocation>
</comment>
<evidence type="ECO:0000256" key="1">
    <source>
        <dbReference type="ARBA" id="ARBA00000085"/>
    </source>
</evidence>
<evidence type="ECO:0000256" key="7">
    <source>
        <dbReference type="ARBA" id="ARBA00022777"/>
    </source>
</evidence>
<dbReference type="SUPFAM" id="SSF158472">
    <property type="entry name" value="HAMP domain-like"/>
    <property type="match status" value="1"/>
</dbReference>
<dbReference type="Proteomes" id="UP001162834">
    <property type="component" value="Chromosome"/>
</dbReference>
<dbReference type="EC" id="2.7.13.3" evidence="3"/>
<evidence type="ECO:0000256" key="5">
    <source>
        <dbReference type="ARBA" id="ARBA00022679"/>
    </source>
</evidence>
<dbReference type="SUPFAM" id="SSF47384">
    <property type="entry name" value="Homodimeric domain of signal transducing histidine kinase"/>
    <property type="match status" value="1"/>
</dbReference>
<dbReference type="PANTHER" id="PTHR45436">
    <property type="entry name" value="SENSOR HISTIDINE KINASE YKOH"/>
    <property type="match status" value="1"/>
</dbReference>
<organism evidence="14 15">
    <name type="scientific">Capillimicrobium parvum</name>
    <dbReference type="NCBI Taxonomy" id="2884022"/>
    <lineage>
        <taxon>Bacteria</taxon>
        <taxon>Bacillati</taxon>
        <taxon>Actinomycetota</taxon>
        <taxon>Thermoleophilia</taxon>
        <taxon>Solirubrobacterales</taxon>
        <taxon>Capillimicrobiaceae</taxon>
        <taxon>Capillimicrobium</taxon>
    </lineage>
</organism>
<feature type="domain" description="Histidine kinase" evidence="12">
    <location>
        <begin position="236"/>
        <end position="444"/>
    </location>
</feature>
<keyword evidence="7" id="KW-0418">Kinase</keyword>
<gene>
    <name evidence="14" type="primary">sasA_7</name>
    <name evidence="14" type="ORF">DSM104329_01780</name>
</gene>
<feature type="domain" description="HAMP" evidence="13">
    <location>
        <begin position="175"/>
        <end position="228"/>
    </location>
</feature>
<keyword evidence="10 11" id="KW-0472">Membrane</keyword>
<evidence type="ECO:0000256" key="6">
    <source>
        <dbReference type="ARBA" id="ARBA00022692"/>
    </source>
</evidence>
<dbReference type="KEGG" id="sbae:DSM104329_01780"/>
<feature type="transmembrane region" description="Helical" evidence="11">
    <location>
        <begin position="12"/>
        <end position="35"/>
    </location>
</feature>
<dbReference type="Gene3D" id="3.30.565.10">
    <property type="entry name" value="Histidine kinase-like ATPase, C-terminal domain"/>
    <property type="match status" value="1"/>
</dbReference>
<dbReference type="InterPro" id="IPR003661">
    <property type="entry name" value="HisK_dim/P_dom"/>
</dbReference>
<dbReference type="InterPro" id="IPR050428">
    <property type="entry name" value="TCS_sensor_his_kinase"/>
</dbReference>
<keyword evidence="5 14" id="KW-0808">Transferase</keyword>
<dbReference type="InterPro" id="IPR003594">
    <property type="entry name" value="HATPase_dom"/>
</dbReference>
<dbReference type="InterPro" id="IPR036890">
    <property type="entry name" value="HATPase_C_sf"/>
</dbReference>
<evidence type="ECO:0000256" key="4">
    <source>
        <dbReference type="ARBA" id="ARBA00022553"/>
    </source>
</evidence>